<protein>
    <submittedName>
        <fullName evidence="2">Uncharacterized protein</fullName>
    </submittedName>
</protein>
<dbReference type="EMBL" id="JARAKH010000005">
    <property type="protein sequence ID" value="KAK8403831.1"/>
    <property type="molecule type" value="Genomic_DNA"/>
</dbReference>
<name>A0AAW0UVA8_SCYPA</name>
<evidence type="ECO:0000313" key="3">
    <source>
        <dbReference type="Proteomes" id="UP001487740"/>
    </source>
</evidence>
<keyword evidence="3" id="KW-1185">Reference proteome</keyword>
<dbReference type="EMBL" id="JARAKH010000005">
    <property type="protein sequence ID" value="KAK8403832.1"/>
    <property type="molecule type" value="Genomic_DNA"/>
</dbReference>
<proteinExistence type="predicted"/>
<feature type="region of interest" description="Disordered" evidence="1">
    <location>
        <begin position="43"/>
        <end position="62"/>
    </location>
</feature>
<reference evidence="2 3" key="1">
    <citation type="submission" date="2023-03" db="EMBL/GenBank/DDBJ databases">
        <title>High-quality genome of Scylla paramamosain provides insights in environmental adaptation.</title>
        <authorList>
            <person name="Zhang L."/>
        </authorList>
    </citation>
    <scope>NUCLEOTIDE SEQUENCE [LARGE SCALE GENOMIC DNA]</scope>
    <source>
        <strain evidence="2">LZ_2023a</strain>
        <tissue evidence="2">Muscle</tissue>
    </source>
</reference>
<sequence>MEFFGCEIPPPHPPFGPRLCRLPRSLRLATWRRGACWRGGVERAGVGPSEASPSGLHGAGWSSGASSSAGEWSHVLHTPRQFHSVYIGTQPIVSPWRWSRELSAGLWQQARVREHREGGSRWAALEAGASGCVC</sequence>
<organism evidence="2 3">
    <name type="scientific">Scylla paramamosain</name>
    <name type="common">Mud crab</name>
    <dbReference type="NCBI Taxonomy" id="85552"/>
    <lineage>
        <taxon>Eukaryota</taxon>
        <taxon>Metazoa</taxon>
        <taxon>Ecdysozoa</taxon>
        <taxon>Arthropoda</taxon>
        <taxon>Crustacea</taxon>
        <taxon>Multicrustacea</taxon>
        <taxon>Malacostraca</taxon>
        <taxon>Eumalacostraca</taxon>
        <taxon>Eucarida</taxon>
        <taxon>Decapoda</taxon>
        <taxon>Pleocyemata</taxon>
        <taxon>Brachyura</taxon>
        <taxon>Eubrachyura</taxon>
        <taxon>Portunoidea</taxon>
        <taxon>Portunidae</taxon>
        <taxon>Portuninae</taxon>
        <taxon>Scylla</taxon>
    </lineage>
</organism>
<dbReference type="EMBL" id="JARAKH010000005">
    <property type="protein sequence ID" value="KAK8403830.1"/>
    <property type="molecule type" value="Genomic_DNA"/>
</dbReference>
<gene>
    <name evidence="2" type="ORF">O3P69_000130</name>
</gene>
<comment type="caution">
    <text evidence="2">The sequence shown here is derived from an EMBL/GenBank/DDBJ whole genome shotgun (WGS) entry which is preliminary data.</text>
</comment>
<evidence type="ECO:0000256" key="1">
    <source>
        <dbReference type="SAM" id="MobiDB-lite"/>
    </source>
</evidence>
<accession>A0AAW0UVA8</accession>
<evidence type="ECO:0000313" key="2">
    <source>
        <dbReference type="EMBL" id="KAK8403831.1"/>
    </source>
</evidence>
<dbReference type="Proteomes" id="UP001487740">
    <property type="component" value="Unassembled WGS sequence"/>
</dbReference>
<dbReference type="AlphaFoldDB" id="A0AAW0UVA8"/>